<dbReference type="AlphaFoldDB" id="A0AAD6F2K5"/>
<organism evidence="2 3">
    <name type="scientific">Pogonophryne albipinna</name>
    <dbReference type="NCBI Taxonomy" id="1090488"/>
    <lineage>
        <taxon>Eukaryota</taxon>
        <taxon>Metazoa</taxon>
        <taxon>Chordata</taxon>
        <taxon>Craniata</taxon>
        <taxon>Vertebrata</taxon>
        <taxon>Euteleostomi</taxon>
        <taxon>Actinopterygii</taxon>
        <taxon>Neopterygii</taxon>
        <taxon>Teleostei</taxon>
        <taxon>Neoteleostei</taxon>
        <taxon>Acanthomorphata</taxon>
        <taxon>Eupercaria</taxon>
        <taxon>Perciformes</taxon>
        <taxon>Notothenioidei</taxon>
        <taxon>Pogonophryne</taxon>
    </lineage>
</organism>
<dbReference type="Proteomes" id="UP001219934">
    <property type="component" value="Unassembled WGS sequence"/>
</dbReference>
<feature type="compositionally biased region" description="Low complexity" evidence="1">
    <location>
        <begin position="87"/>
        <end position="99"/>
    </location>
</feature>
<comment type="caution">
    <text evidence="2">The sequence shown here is derived from an EMBL/GenBank/DDBJ whole genome shotgun (WGS) entry which is preliminary data.</text>
</comment>
<gene>
    <name evidence="2" type="ORF">JOQ06_021796</name>
</gene>
<reference evidence="2" key="1">
    <citation type="submission" date="2022-11" db="EMBL/GenBank/DDBJ databases">
        <title>Chromosome-level genome of Pogonophryne albipinna.</title>
        <authorList>
            <person name="Jo E."/>
        </authorList>
    </citation>
    <scope>NUCLEOTIDE SEQUENCE</scope>
    <source>
        <strain evidence="2">SGF0006</strain>
        <tissue evidence="2">Muscle</tissue>
    </source>
</reference>
<feature type="compositionally biased region" description="Basic and acidic residues" evidence="1">
    <location>
        <begin position="161"/>
        <end position="176"/>
    </location>
</feature>
<feature type="region of interest" description="Disordered" evidence="1">
    <location>
        <begin position="87"/>
        <end position="195"/>
    </location>
</feature>
<evidence type="ECO:0000313" key="3">
    <source>
        <dbReference type="Proteomes" id="UP001219934"/>
    </source>
</evidence>
<dbReference type="EMBL" id="JAPTMU010000392">
    <property type="protein sequence ID" value="KAJ4918836.1"/>
    <property type="molecule type" value="Genomic_DNA"/>
</dbReference>
<proteinExistence type="predicted"/>
<name>A0AAD6F2K5_9TELE</name>
<protein>
    <submittedName>
        <fullName evidence="2">Uncharacterized protein</fullName>
    </submittedName>
</protein>
<sequence length="195" mass="20732">MQPKAGGKLHLTLNTGTRPIVDKYLKGKLKRTLKREGVKPLRGKRVGSAQSARGIQLGWSGSAARCGRISSWDLSPVLAGPRRAHFLRGGAPRPALGRPGKARGECGSRLWPRALQRPPPGPRRFPGPWTKCSLRPLSPSGGGTGPPVPGATVNRVGLSSDPKDGELCLGRAKPEETLVEARSGPDVQIGRPTWV</sequence>
<keyword evidence="3" id="KW-1185">Reference proteome</keyword>
<evidence type="ECO:0000313" key="2">
    <source>
        <dbReference type="EMBL" id="KAJ4918836.1"/>
    </source>
</evidence>
<evidence type="ECO:0000256" key="1">
    <source>
        <dbReference type="SAM" id="MobiDB-lite"/>
    </source>
</evidence>
<accession>A0AAD6F2K5</accession>